<proteinExistence type="predicted"/>
<evidence type="ECO:0000256" key="2">
    <source>
        <dbReference type="ARBA" id="ARBA00022490"/>
    </source>
</evidence>
<dbReference type="PROSITE" id="PS50076">
    <property type="entry name" value="DNAJ_2"/>
    <property type="match status" value="1"/>
</dbReference>
<dbReference type="PANTHER" id="PTHR43999:SF1">
    <property type="entry name" value="DNAJ HOMOLOG SUBFAMILY C MEMBER 2"/>
    <property type="match status" value="1"/>
</dbReference>
<dbReference type="InterPro" id="IPR018253">
    <property type="entry name" value="DnaJ_domain_CS"/>
</dbReference>
<organism evidence="6 7">
    <name type="scientific">Geotrichum candidum</name>
    <name type="common">Oospora lactis</name>
    <name type="synonym">Dipodascus geotrichum</name>
    <dbReference type="NCBI Taxonomy" id="1173061"/>
    <lineage>
        <taxon>Eukaryota</taxon>
        <taxon>Fungi</taxon>
        <taxon>Dikarya</taxon>
        <taxon>Ascomycota</taxon>
        <taxon>Saccharomycotina</taxon>
        <taxon>Dipodascomycetes</taxon>
        <taxon>Dipodascales</taxon>
        <taxon>Dipodascaceae</taxon>
        <taxon>Geotrichum</taxon>
    </lineage>
</organism>
<dbReference type="Gene3D" id="1.10.287.110">
    <property type="entry name" value="DnaJ domain"/>
    <property type="match status" value="1"/>
</dbReference>
<comment type="subcellular location">
    <subcellularLocation>
        <location evidence="1">Cytoplasm</location>
    </subcellularLocation>
</comment>
<dbReference type="Pfam" id="PF21884">
    <property type="entry name" value="ZUO1-like_ZHD"/>
    <property type="match status" value="1"/>
</dbReference>
<dbReference type="GO" id="GO:0051083">
    <property type="term" value="P:'de novo' cotranslational protein folding"/>
    <property type="evidence" value="ECO:0007669"/>
    <property type="project" value="InterPro"/>
</dbReference>
<dbReference type="PROSITE" id="PS00636">
    <property type="entry name" value="DNAJ_1"/>
    <property type="match status" value="1"/>
</dbReference>
<dbReference type="Gene3D" id="1.10.8.840">
    <property type="entry name" value="Ribosome-associated complex head domain"/>
    <property type="match status" value="1"/>
</dbReference>
<dbReference type="InterPro" id="IPR058871">
    <property type="entry name" value="Zuotin_N"/>
</dbReference>
<evidence type="ECO:0000259" key="5">
    <source>
        <dbReference type="PROSITE" id="PS50076"/>
    </source>
</evidence>
<dbReference type="InterPro" id="IPR042569">
    <property type="entry name" value="RAC_head_sf"/>
</dbReference>
<comment type="caution">
    <text evidence="6">The sequence shown here is derived from an EMBL/GenBank/DDBJ whole genome shotgun (WGS) entry which is preliminary data.</text>
</comment>
<keyword evidence="3" id="KW-0143">Chaperone</keyword>
<evidence type="ECO:0000313" key="7">
    <source>
        <dbReference type="Proteomes" id="UP000242525"/>
    </source>
</evidence>
<dbReference type="CDD" id="cd06257">
    <property type="entry name" value="DnaJ"/>
    <property type="match status" value="1"/>
</dbReference>
<dbReference type="GO" id="GO:0043022">
    <property type="term" value="F:ribosome binding"/>
    <property type="evidence" value="ECO:0007669"/>
    <property type="project" value="InterPro"/>
</dbReference>
<dbReference type="InterPro" id="IPR036869">
    <property type="entry name" value="J_dom_sf"/>
</dbReference>
<dbReference type="GO" id="GO:0006450">
    <property type="term" value="P:regulation of translational fidelity"/>
    <property type="evidence" value="ECO:0007669"/>
    <property type="project" value="InterPro"/>
</dbReference>
<dbReference type="PANTHER" id="PTHR43999">
    <property type="entry name" value="DNAJ HOMOLOG SUBFAMILY C MEMBER 2"/>
    <property type="match status" value="1"/>
</dbReference>
<gene>
    <name evidence="6" type="ORF">BN980_GECA16s01572g</name>
</gene>
<dbReference type="Pfam" id="PF16717">
    <property type="entry name" value="RAC_head"/>
    <property type="match status" value="1"/>
</dbReference>
<name>A0A0J9XH03_GEOCN</name>
<keyword evidence="2" id="KW-0963">Cytoplasm</keyword>
<reference evidence="6" key="1">
    <citation type="submission" date="2014-03" db="EMBL/GenBank/DDBJ databases">
        <authorList>
            <person name="Casaregola S."/>
        </authorList>
    </citation>
    <scope>NUCLEOTIDE SEQUENCE [LARGE SCALE GENOMIC DNA]</scope>
    <source>
        <strain evidence="6">CLIB 918</strain>
    </source>
</reference>
<dbReference type="CDD" id="cd23953">
    <property type="entry name" value="zuotin_NTD"/>
    <property type="match status" value="1"/>
</dbReference>
<evidence type="ECO:0000313" key="6">
    <source>
        <dbReference type="EMBL" id="CDO56700.1"/>
    </source>
</evidence>
<feature type="compositionally biased region" description="Basic residues" evidence="4">
    <location>
        <begin position="347"/>
        <end position="356"/>
    </location>
</feature>
<sequence>MSVLPALPTDWKAAENFSAISAFSSPVKRQIEPVGPGFLAHARRTLRGRTWSEDEKIQAEQNVKKVEEVSEADLLEEEPEDPALFKLDPKKWKEQDHYEVLGITKLRYKATEEQIRIAHRRKVLKHHPDKKAAQGALNEDGFFKCIQKAFELLLDPVRRRQFDSVDEAADVPPPTKKSQGDFIELWKPFFDAEARFSNKQPVPSLGTMESPKAEVDAFYSFWYNFDSWRSFEYLDEDVPDDTSNRDNKRYIEKKNKAARQKHKTDDIARLRRLVDEALSTDPRIKLFKEAEKKAKEQRKWEREAGARAAAEAEKKAKEEAEKAAAEAEKAAKEARESGKKSKEAAKNAKKKNKRALRNSAKDVNYFAGSDAASAAQIDSVLSDVDALIEKFDDVQLQDAANKVNGVTDAAVVKAAFEEAAAALVAAGKLTAGSLKFFSA</sequence>
<accession>A0A0J9XH03</accession>
<keyword evidence="7" id="KW-1185">Reference proteome</keyword>
<dbReference type="GO" id="GO:0005829">
    <property type="term" value="C:cytosol"/>
    <property type="evidence" value="ECO:0007669"/>
    <property type="project" value="TreeGrafter"/>
</dbReference>
<feature type="domain" description="J" evidence="5">
    <location>
        <begin position="96"/>
        <end position="166"/>
    </location>
</feature>
<dbReference type="InterPro" id="IPR054076">
    <property type="entry name" value="ZUO1-like_ZHD"/>
</dbReference>
<dbReference type="EMBL" id="CCBN010000016">
    <property type="protein sequence ID" value="CDO56700.1"/>
    <property type="molecule type" value="Genomic_DNA"/>
</dbReference>
<dbReference type="Pfam" id="PF00226">
    <property type="entry name" value="DnaJ"/>
    <property type="match status" value="1"/>
</dbReference>
<dbReference type="SMART" id="SM00271">
    <property type="entry name" value="DnaJ"/>
    <property type="match status" value="1"/>
</dbReference>
<dbReference type="InterPro" id="IPR044634">
    <property type="entry name" value="Zuotin/DnaJC2"/>
</dbReference>
<dbReference type="AlphaFoldDB" id="A0A0J9XH03"/>
<feature type="region of interest" description="Disordered" evidence="4">
    <location>
        <begin position="297"/>
        <end position="356"/>
    </location>
</feature>
<dbReference type="GO" id="GO:0030544">
    <property type="term" value="F:Hsp70 protein binding"/>
    <property type="evidence" value="ECO:0007669"/>
    <property type="project" value="InterPro"/>
</dbReference>
<evidence type="ECO:0000256" key="4">
    <source>
        <dbReference type="SAM" id="MobiDB-lite"/>
    </source>
</evidence>
<dbReference type="SUPFAM" id="SSF46565">
    <property type="entry name" value="Chaperone J-domain"/>
    <property type="match status" value="1"/>
</dbReference>
<dbReference type="STRING" id="1173061.A0A0J9XH03"/>
<dbReference type="Proteomes" id="UP000242525">
    <property type="component" value="Unassembled WGS sequence"/>
</dbReference>
<evidence type="ECO:0000256" key="1">
    <source>
        <dbReference type="ARBA" id="ARBA00004496"/>
    </source>
</evidence>
<feature type="compositionally biased region" description="Basic and acidic residues" evidence="4">
    <location>
        <begin position="297"/>
        <end position="346"/>
    </location>
</feature>
<dbReference type="InterPro" id="IPR001623">
    <property type="entry name" value="DnaJ_domain"/>
</dbReference>
<dbReference type="OrthoDB" id="1690618at2759"/>
<dbReference type="InterPro" id="IPR032003">
    <property type="entry name" value="RAC_head"/>
</dbReference>
<evidence type="ECO:0000256" key="3">
    <source>
        <dbReference type="ARBA" id="ARBA00023186"/>
    </source>
</evidence>
<protein>
    <submittedName>
        <fullName evidence="6">Similar to Saccharomyces cerevisiae YGR285C ZUO1 Ribosome-associated chaperone</fullName>
    </submittedName>
</protein>
<dbReference type="Pfam" id="PF26185">
    <property type="entry name" value="Zuotin_N"/>
    <property type="match status" value="1"/>
</dbReference>